<name>A0A6D2HWF4_9BRAS</name>
<dbReference type="EMBL" id="CACVBM020000333">
    <property type="protein sequence ID" value="CAA7017591.1"/>
    <property type="molecule type" value="Genomic_DNA"/>
</dbReference>
<comment type="caution">
    <text evidence="5">The sequence shown here is derived from an EMBL/GenBank/DDBJ whole genome shotgun (WGS) entry which is preliminary data.</text>
</comment>
<dbReference type="AlphaFoldDB" id="A0A6D2HWF4"/>
<reference evidence="5" key="1">
    <citation type="submission" date="2020-01" db="EMBL/GenBank/DDBJ databases">
        <authorList>
            <person name="Mishra B."/>
        </authorList>
    </citation>
    <scope>NUCLEOTIDE SEQUENCE [LARGE SCALE GENOMIC DNA]</scope>
</reference>
<dbReference type="InterPro" id="IPR013103">
    <property type="entry name" value="RVT_2"/>
</dbReference>
<feature type="compositionally biased region" description="Basic and acidic residues" evidence="3">
    <location>
        <begin position="150"/>
        <end position="166"/>
    </location>
</feature>
<feature type="compositionally biased region" description="Acidic residues" evidence="3">
    <location>
        <begin position="167"/>
        <end position="199"/>
    </location>
</feature>
<feature type="domain" description="Integrase catalytic" evidence="4">
    <location>
        <begin position="1"/>
        <end position="72"/>
    </location>
</feature>
<dbReference type="Pfam" id="PF25597">
    <property type="entry name" value="SH3_retrovirus"/>
    <property type="match status" value="1"/>
</dbReference>
<dbReference type="PANTHER" id="PTHR42648">
    <property type="entry name" value="TRANSPOSASE, PUTATIVE-RELATED"/>
    <property type="match status" value="1"/>
</dbReference>
<dbReference type="GO" id="GO:0003676">
    <property type="term" value="F:nucleic acid binding"/>
    <property type="evidence" value="ECO:0007669"/>
    <property type="project" value="InterPro"/>
</dbReference>
<dbReference type="SUPFAM" id="SSF53098">
    <property type="entry name" value="Ribonuclease H-like"/>
    <property type="match status" value="1"/>
</dbReference>
<evidence type="ECO:0000256" key="2">
    <source>
        <dbReference type="ARBA" id="ARBA00022801"/>
    </source>
</evidence>
<keyword evidence="2" id="KW-0378">Hydrolase</keyword>
<dbReference type="InterPro" id="IPR001584">
    <property type="entry name" value="Integrase_cat-core"/>
</dbReference>
<dbReference type="GO" id="GO:0016787">
    <property type="term" value="F:hydrolase activity"/>
    <property type="evidence" value="ECO:0007669"/>
    <property type="project" value="UniProtKB-KW"/>
</dbReference>
<dbReference type="InterPro" id="IPR036397">
    <property type="entry name" value="RNaseH_sf"/>
</dbReference>
<protein>
    <recommendedName>
        <fullName evidence="4">Integrase catalytic domain-containing protein</fullName>
    </recommendedName>
</protein>
<keyword evidence="1" id="KW-0479">Metal-binding</keyword>
<dbReference type="InterPro" id="IPR057670">
    <property type="entry name" value="SH3_retrovirus"/>
</dbReference>
<evidence type="ECO:0000259" key="4">
    <source>
        <dbReference type="PROSITE" id="PS50994"/>
    </source>
</evidence>
<proteinExistence type="predicted"/>
<accession>A0A6D2HWF4</accession>
<dbReference type="PROSITE" id="PS50994">
    <property type="entry name" value="INTEGRASE"/>
    <property type="match status" value="1"/>
</dbReference>
<dbReference type="Proteomes" id="UP000467841">
    <property type="component" value="Unassembled WGS sequence"/>
</dbReference>
<feature type="region of interest" description="Disordered" evidence="3">
    <location>
        <begin position="150"/>
        <end position="208"/>
    </location>
</feature>
<gene>
    <name evidence="5" type="ORF">MERR_LOCUS4826</name>
</gene>
<dbReference type="Pfam" id="PF07727">
    <property type="entry name" value="RVT_2"/>
    <property type="match status" value="1"/>
</dbReference>
<keyword evidence="6" id="KW-1185">Reference proteome</keyword>
<evidence type="ECO:0000256" key="3">
    <source>
        <dbReference type="SAM" id="MobiDB-lite"/>
    </source>
</evidence>
<organism evidence="5 6">
    <name type="scientific">Microthlaspi erraticum</name>
    <dbReference type="NCBI Taxonomy" id="1685480"/>
    <lineage>
        <taxon>Eukaryota</taxon>
        <taxon>Viridiplantae</taxon>
        <taxon>Streptophyta</taxon>
        <taxon>Embryophyta</taxon>
        <taxon>Tracheophyta</taxon>
        <taxon>Spermatophyta</taxon>
        <taxon>Magnoliopsida</taxon>
        <taxon>eudicotyledons</taxon>
        <taxon>Gunneridae</taxon>
        <taxon>Pentapetalae</taxon>
        <taxon>rosids</taxon>
        <taxon>malvids</taxon>
        <taxon>Brassicales</taxon>
        <taxon>Brassicaceae</taxon>
        <taxon>Coluteocarpeae</taxon>
        <taxon>Microthlaspi</taxon>
    </lineage>
</organism>
<sequence>MEKTPPKTPQLNGIAERMNRTIGERVRCMLSHAKLPKSFWGEAIMNAVDIINLTPSVPLNGDVPEEVWSGRKVNYNHLKVFGCRAFVHIPKDERAKLDSKTKECIYLGSSRDEFGYRLWDPKNRKIIRSRDVVFFEDQTIEDIQRSEKPKLKVSKNVEHHQSRDNPEEAVEDGENDPEEDTTTSDQNGDENEEQEPGEEIELRRSARGRISSTRYPLDEYVTLTDQGEPESYMEAIVDTHKDKWVEAMQDEMESLHENHTYELVELPKGKRALKNKWVYRIKSEDNSLKPRYKARLVVKGFSQKKGIDFEEIFSPVVKMSSIRVVLGLAATLDLEIEQLDVKTAFLHGDLEEEIYMEQLEGFKVSCKENMVCRLKKSLYGLKQAPRQWYKKFDSFMADHNFKKTTNDHCVFIKKYASGDFLILLLYVDDMLIVGHDRIKIAALKKDLSKCFSMKDLGPARQILGMKITRDRSKKRLWLSQE</sequence>
<dbReference type="InterPro" id="IPR012337">
    <property type="entry name" value="RNaseH-like_sf"/>
</dbReference>
<dbReference type="InterPro" id="IPR039537">
    <property type="entry name" value="Retrotran_Ty1/copia-like"/>
</dbReference>
<dbReference type="OrthoDB" id="1749397at2759"/>
<dbReference type="GO" id="GO:0046872">
    <property type="term" value="F:metal ion binding"/>
    <property type="evidence" value="ECO:0007669"/>
    <property type="project" value="UniProtKB-KW"/>
</dbReference>
<dbReference type="Gene3D" id="3.30.420.10">
    <property type="entry name" value="Ribonuclease H-like superfamily/Ribonuclease H"/>
    <property type="match status" value="1"/>
</dbReference>
<dbReference type="GO" id="GO:0015074">
    <property type="term" value="P:DNA integration"/>
    <property type="evidence" value="ECO:0007669"/>
    <property type="project" value="InterPro"/>
</dbReference>
<dbReference type="SUPFAM" id="SSF56672">
    <property type="entry name" value="DNA/RNA polymerases"/>
    <property type="match status" value="1"/>
</dbReference>
<dbReference type="InterPro" id="IPR043502">
    <property type="entry name" value="DNA/RNA_pol_sf"/>
</dbReference>
<evidence type="ECO:0000313" key="6">
    <source>
        <dbReference type="Proteomes" id="UP000467841"/>
    </source>
</evidence>
<evidence type="ECO:0000313" key="5">
    <source>
        <dbReference type="EMBL" id="CAA7017591.1"/>
    </source>
</evidence>
<evidence type="ECO:0000256" key="1">
    <source>
        <dbReference type="ARBA" id="ARBA00022723"/>
    </source>
</evidence>
<dbReference type="PANTHER" id="PTHR42648:SF28">
    <property type="entry name" value="TRANSPOSON-ENCODED PROTEIN WITH RIBONUCLEASE H-LIKE AND RETROVIRUS ZINC FINGER-LIKE DOMAINS"/>
    <property type="match status" value="1"/>
</dbReference>